<sequence>MNQQNQNQNQNQNHMQRMYAMLLMKEYKEILNLHMTELMVLNYAHHVRNNDTYILRRDSQNVIVNGKVKVVSIFYISKTNLYSRPVNPASYHFANMAAYKTEDYPLVSDGFEQDDTYCIRVLYDYNTVKV</sequence>
<organism evidence="1">
    <name type="scientific">viral metagenome</name>
    <dbReference type="NCBI Taxonomy" id="1070528"/>
    <lineage>
        <taxon>unclassified sequences</taxon>
        <taxon>metagenomes</taxon>
        <taxon>organismal metagenomes</taxon>
    </lineage>
</organism>
<protein>
    <submittedName>
        <fullName evidence="1">Uncharacterized protein</fullName>
    </submittedName>
</protein>
<name>A0A6C0M146_9ZZZZ</name>
<accession>A0A6C0M146</accession>
<evidence type="ECO:0000313" key="1">
    <source>
        <dbReference type="EMBL" id="QHU36749.1"/>
    </source>
</evidence>
<proteinExistence type="predicted"/>
<dbReference type="AlphaFoldDB" id="A0A6C0M146"/>
<dbReference type="EMBL" id="MN740631">
    <property type="protein sequence ID" value="QHU36749.1"/>
    <property type="molecule type" value="Genomic_DNA"/>
</dbReference>
<reference evidence="1" key="1">
    <citation type="journal article" date="2020" name="Nature">
        <title>Giant virus diversity and host interactions through global metagenomics.</title>
        <authorList>
            <person name="Schulz F."/>
            <person name="Roux S."/>
            <person name="Paez-Espino D."/>
            <person name="Jungbluth S."/>
            <person name="Walsh D.A."/>
            <person name="Denef V.J."/>
            <person name="McMahon K.D."/>
            <person name="Konstantinidis K.T."/>
            <person name="Eloe-Fadrosh E.A."/>
            <person name="Kyrpides N.C."/>
            <person name="Woyke T."/>
        </authorList>
    </citation>
    <scope>NUCLEOTIDE SEQUENCE</scope>
    <source>
        <strain evidence="1">GVMAG-S-1035124-57</strain>
    </source>
</reference>